<keyword evidence="2" id="KW-1185">Reference proteome</keyword>
<evidence type="ECO:0000313" key="2">
    <source>
        <dbReference type="Proteomes" id="UP000499080"/>
    </source>
</evidence>
<dbReference type="EMBL" id="BGPR01000397">
    <property type="protein sequence ID" value="GBM17980.1"/>
    <property type="molecule type" value="Genomic_DNA"/>
</dbReference>
<reference evidence="1 2" key="1">
    <citation type="journal article" date="2019" name="Sci. Rep.">
        <title>Orb-weaving spider Araneus ventricosus genome elucidates the spidroin gene catalogue.</title>
        <authorList>
            <person name="Kono N."/>
            <person name="Nakamura H."/>
            <person name="Ohtoshi R."/>
            <person name="Moran D.A.P."/>
            <person name="Shinohara A."/>
            <person name="Yoshida Y."/>
            <person name="Fujiwara M."/>
            <person name="Mori M."/>
            <person name="Tomita M."/>
            <person name="Arakawa K."/>
        </authorList>
    </citation>
    <scope>NUCLEOTIDE SEQUENCE [LARGE SCALE GENOMIC DNA]</scope>
</reference>
<gene>
    <name evidence="1" type="ORF">AVEN_238382_1</name>
</gene>
<name>A0A4Y2DMC1_ARAVE</name>
<dbReference type="Proteomes" id="UP000499080">
    <property type="component" value="Unassembled WGS sequence"/>
</dbReference>
<evidence type="ECO:0000313" key="1">
    <source>
        <dbReference type="EMBL" id="GBM17980.1"/>
    </source>
</evidence>
<dbReference type="AlphaFoldDB" id="A0A4Y2DMC1"/>
<sequence>MRRLGYVIRPKSGLFPTHSSRKIAHVIRGGSKVRYRRSSIPLFLLLHMMDFLFSSLFARSQSRQNLCFAATLAATPPKGHPAIPIGLQTIRNSISSIHLSQFSSVFKTDDWFFLPVFQKFQSGAAVNAPL</sequence>
<accession>A0A4Y2DMC1</accession>
<comment type="caution">
    <text evidence="1">The sequence shown here is derived from an EMBL/GenBank/DDBJ whole genome shotgun (WGS) entry which is preliminary data.</text>
</comment>
<protein>
    <submittedName>
        <fullName evidence="1">Uncharacterized protein</fullName>
    </submittedName>
</protein>
<proteinExistence type="predicted"/>
<organism evidence="1 2">
    <name type="scientific">Araneus ventricosus</name>
    <name type="common">Orbweaver spider</name>
    <name type="synonym">Epeira ventricosa</name>
    <dbReference type="NCBI Taxonomy" id="182803"/>
    <lineage>
        <taxon>Eukaryota</taxon>
        <taxon>Metazoa</taxon>
        <taxon>Ecdysozoa</taxon>
        <taxon>Arthropoda</taxon>
        <taxon>Chelicerata</taxon>
        <taxon>Arachnida</taxon>
        <taxon>Araneae</taxon>
        <taxon>Araneomorphae</taxon>
        <taxon>Entelegynae</taxon>
        <taxon>Araneoidea</taxon>
        <taxon>Araneidae</taxon>
        <taxon>Araneus</taxon>
    </lineage>
</organism>